<sequence length="83" mass="9457">MDRVGSLSTRLGTTRRKAPTGGETRLVCSLYLRGFETPSRFAGHGVNQNLMTNPDNPFIVWLAEWLNDGMQKFCFKSMFFSTY</sequence>
<organism evidence="2 3">
    <name type="scientific">Polystyrenella longa</name>
    <dbReference type="NCBI Taxonomy" id="2528007"/>
    <lineage>
        <taxon>Bacteria</taxon>
        <taxon>Pseudomonadati</taxon>
        <taxon>Planctomycetota</taxon>
        <taxon>Planctomycetia</taxon>
        <taxon>Planctomycetales</taxon>
        <taxon>Planctomycetaceae</taxon>
        <taxon>Polystyrenella</taxon>
    </lineage>
</organism>
<evidence type="ECO:0000256" key="1">
    <source>
        <dbReference type="SAM" id="MobiDB-lite"/>
    </source>
</evidence>
<dbReference type="Proteomes" id="UP000317178">
    <property type="component" value="Chromosome"/>
</dbReference>
<reference evidence="2 3" key="1">
    <citation type="submission" date="2019-02" db="EMBL/GenBank/DDBJ databases">
        <title>Deep-cultivation of Planctomycetes and their phenomic and genomic characterization uncovers novel biology.</title>
        <authorList>
            <person name="Wiegand S."/>
            <person name="Jogler M."/>
            <person name="Boedeker C."/>
            <person name="Pinto D."/>
            <person name="Vollmers J."/>
            <person name="Rivas-Marin E."/>
            <person name="Kohn T."/>
            <person name="Peeters S.H."/>
            <person name="Heuer A."/>
            <person name="Rast P."/>
            <person name="Oberbeckmann S."/>
            <person name="Bunk B."/>
            <person name="Jeske O."/>
            <person name="Meyerdierks A."/>
            <person name="Storesund J.E."/>
            <person name="Kallscheuer N."/>
            <person name="Luecker S."/>
            <person name="Lage O.M."/>
            <person name="Pohl T."/>
            <person name="Merkel B.J."/>
            <person name="Hornburger P."/>
            <person name="Mueller R.-W."/>
            <person name="Bruemmer F."/>
            <person name="Labrenz M."/>
            <person name="Spormann A.M."/>
            <person name="Op den Camp H."/>
            <person name="Overmann J."/>
            <person name="Amann R."/>
            <person name="Jetten M.S.M."/>
            <person name="Mascher T."/>
            <person name="Medema M.H."/>
            <person name="Devos D.P."/>
            <person name="Kaster A.-K."/>
            <person name="Ovreas L."/>
            <person name="Rohde M."/>
            <person name="Galperin M.Y."/>
            <person name="Jogler C."/>
        </authorList>
    </citation>
    <scope>NUCLEOTIDE SEQUENCE [LARGE SCALE GENOMIC DNA]</scope>
    <source>
        <strain evidence="2 3">Pla110</strain>
    </source>
</reference>
<gene>
    <name evidence="2" type="ORF">Pla110_03330</name>
</gene>
<name>A0A518CHC2_9PLAN</name>
<feature type="region of interest" description="Disordered" evidence="1">
    <location>
        <begin position="1"/>
        <end position="20"/>
    </location>
</feature>
<accession>A0A518CHC2</accession>
<dbReference type="AlphaFoldDB" id="A0A518CHC2"/>
<evidence type="ECO:0000313" key="3">
    <source>
        <dbReference type="Proteomes" id="UP000317178"/>
    </source>
</evidence>
<proteinExistence type="predicted"/>
<dbReference type="KEGG" id="plon:Pla110_03330"/>
<keyword evidence="3" id="KW-1185">Reference proteome</keyword>
<dbReference type="EMBL" id="CP036281">
    <property type="protein sequence ID" value="QDU78629.1"/>
    <property type="molecule type" value="Genomic_DNA"/>
</dbReference>
<evidence type="ECO:0000313" key="2">
    <source>
        <dbReference type="EMBL" id="QDU78629.1"/>
    </source>
</evidence>
<feature type="compositionally biased region" description="Polar residues" evidence="1">
    <location>
        <begin position="1"/>
        <end position="12"/>
    </location>
</feature>
<protein>
    <submittedName>
        <fullName evidence="2">Uncharacterized protein</fullName>
    </submittedName>
</protein>